<organism evidence="1 2">
    <name type="scientific">Rhizobium alvei</name>
    <dbReference type="NCBI Taxonomy" id="1132659"/>
    <lineage>
        <taxon>Bacteria</taxon>
        <taxon>Pseudomonadati</taxon>
        <taxon>Pseudomonadota</taxon>
        <taxon>Alphaproteobacteria</taxon>
        <taxon>Hyphomicrobiales</taxon>
        <taxon>Rhizobiaceae</taxon>
        <taxon>Rhizobium/Agrobacterium group</taxon>
        <taxon>Rhizobium</taxon>
    </lineage>
</organism>
<evidence type="ECO:0000313" key="1">
    <source>
        <dbReference type="EMBL" id="MDO6963333.1"/>
    </source>
</evidence>
<gene>
    <name evidence="1" type="ORF">Q4481_05145</name>
</gene>
<protein>
    <recommendedName>
        <fullName evidence="3">DUF1127 domain-containing protein</fullName>
    </recommendedName>
</protein>
<accession>A0ABT8YI59</accession>
<keyword evidence="2" id="KW-1185">Reference proteome</keyword>
<proteinExistence type="predicted"/>
<dbReference type="RefSeq" id="WP_304375248.1">
    <property type="nucleotide sequence ID" value="NZ_JAUOZU010000005.1"/>
</dbReference>
<dbReference type="EMBL" id="JAUOZU010000005">
    <property type="protein sequence ID" value="MDO6963333.1"/>
    <property type="molecule type" value="Genomic_DNA"/>
</dbReference>
<evidence type="ECO:0000313" key="2">
    <source>
        <dbReference type="Proteomes" id="UP001174932"/>
    </source>
</evidence>
<name>A0ABT8YI59_9HYPH</name>
<reference evidence="1" key="2">
    <citation type="submission" date="2023-07" db="EMBL/GenBank/DDBJ databases">
        <authorList>
            <person name="Shen H."/>
        </authorList>
    </citation>
    <scope>NUCLEOTIDE SEQUENCE</scope>
    <source>
        <strain evidence="1">TNR-22</strain>
    </source>
</reference>
<dbReference type="Proteomes" id="UP001174932">
    <property type="component" value="Unassembled WGS sequence"/>
</dbReference>
<evidence type="ECO:0008006" key="3">
    <source>
        <dbReference type="Google" id="ProtNLM"/>
    </source>
</evidence>
<reference evidence="1" key="1">
    <citation type="journal article" date="2015" name="Int. J. Syst. Evol. Microbiol.">
        <title>Rhizobium alvei sp. nov., isolated from a freshwater river.</title>
        <authorList>
            <person name="Sheu S.Y."/>
            <person name="Huang H.W."/>
            <person name="Young C.C."/>
            <person name="Chen W.M."/>
        </authorList>
    </citation>
    <scope>NUCLEOTIDE SEQUENCE</scope>
    <source>
        <strain evidence="1">TNR-22</strain>
    </source>
</reference>
<sequence>MAALSFDHSTQTTSSGSAWRALPAAIRALADWSRQRIHEHRILSTYDSIPAGAMKDLGFPGAEHVNEG</sequence>
<comment type="caution">
    <text evidence="1">The sequence shown here is derived from an EMBL/GenBank/DDBJ whole genome shotgun (WGS) entry which is preliminary data.</text>
</comment>